<dbReference type="eggNOG" id="KOG2423">
    <property type="taxonomic scope" value="Eukaryota"/>
</dbReference>
<evidence type="ECO:0000256" key="6">
    <source>
        <dbReference type="SAM" id="MobiDB-lite"/>
    </source>
</evidence>
<reference evidence="8 9" key="1">
    <citation type="journal article" date="2015" name="Sci. Rep.">
        <title>The genome of Leishmania panamensis: insights into genomics of the L. (Viannia) subgenus.</title>
        <authorList>
            <person name="Llanes A."/>
            <person name="Restrepo C.M."/>
            <person name="Vecchio G.D."/>
            <person name="Anguizola F.J."/>
            <person name="Lleonart R."/>
        </authorList>
    </citation>
    <scope>NUCLEOTIDE SEQUENCE [LARGE SCALE GENOMIC DNA]</scope>
    <source>
        <strain evidence="8 9">MHOM/PA/94/PSC-1</strain>
    </source>
</reference>
<dbReference type="RefSeq" id="XP_010703809.1">
    <property type="nucleotide sequence ID" value="XM_010705507.1"/>
</dbReference>
<evidence type="ECO:0000256" key="1">
    <source>
        <dbReference type="ARBA" id="ARBA00004604"/>
    </source>
</evidence>
<dbReference type="InterPro" id="IPR030378">
    <property type="entry name" value="G_CP_dom"/>
</dbReference>
<dbReference type="PROSITE" id="PS51721">
    <property type="entry name" value="G_CP"/>
    <property type="match status" value="1"/>
</dbReference>
<dbReference type="Proteomes" id="UP000063063">
    <property type="component" value="Chromosome 5"/>
</dbReference>
<feature type="compositionally biased region" description="Basic and acidic residues" evidence="6">
    <location>
        <begin position="539"/>
        <end position="568"/>
    </location>
</feature>
<evidence type="ECO:0000313" key="9">
    <source>
        <dbReference type="Proteomes" id="UP000063063"/>
    </source>
</evidence>
<evidence type="ECO:0000313" key="8">
    <source>
        <dbReference type="EMBL" id="AIN95487.1"/>
    </source>
</evidence>
<keyword evidence="4 5" id="KW-0539">Nucleus</keyword>
<evidence type="ECO:0000256" key="5">
    <source>
        <dbReference type="RuleBase" id="RU364023"/>
    </source>
</evidence>
<keyword evidence="2 5" id="KW-0547">Nucleotide-binding</keyword>
<feature type="domain" description="CP-type G" evidence="7">
    <location>
        <begin position="207"/>
        <end position="376"/>
    </location>
</feature>
<dbReference type="SUPFAM" id="SSF52540">
    <property type="entry name" value="P-loop containing nucleoside triphosphate hydrolases"/>
    <property type="match status" value="1"/>
</dbReference>
<feature type="region of interest" description="Disordered" evidence="6">
    <location>
        <begin position="505"/>
        <end position="624"/>
    </location>
</feature>
<dbReference type="GO" id="GO:0005525">
    <property type="term" value="F:GTP binding"/>
    <property type="evidence" value="ECO:0007669"/>
    <property type="project" value="UniProtKB-KW"/>
</dbReference>
<dbReference type="EMBL" id="CP009374">
    <property type="protein sequence ID" value="AIN95487.1"/>
    <property type="molecule type" value="Genomic_DNA"/>
</dbReference>
<dbReference type="OrthoDB" id="444945at2759"/>
<feature type="region of interest" description="Disordered" evidence="6">
    <location>
        <begin position="1"/>
        <end position="28"/>
    </location>
</feature>
<dbReference type="Pfam" id="PF08153">
    <property type="entry name" value="NGP1NT"/>
    <property type="match status" value="1"/>
</dbReference>
<evidence type="ECO:0000256" key="4">
    <source>
        <dbReference type="ARBA" id="ARBA00023242"/>
    </source>
</evidence>
<dbReference type="InterPro" id="IPR023179">
    <property type="entry name" value="GTP-bd_ortho_bundle_sf"/>
</dbReference>
<gene>
    <name evidence="8" type="ORF">LPMP_050450</name>
</gene>
<keyword evidence="8" id="KW-0378">Hydrolase</keyword>
<dbReference type="InterPro" id="IPR012971">
    <property type="entry name" value="NOG2_N_dom"/>
</dbReference>
<dbReference type="Gene3D" id="1.10.1580.10">
    <property type="match status" value="1"/>
</dbReference>
<name>A0A088RHN2_LEIPA</name>
<feature type="compositionally biased region" description="Basic and acidic residues" evidence="6">
    <location>
        <begin position="593"/>
        <end position="615"/>
    </location>
</feature>
<dbReference type="InterPro" id="IPR027417">
    <property type="entry name" value="P-loop_NTPase"/>
</dbReference>
<comment type="function">
    <text evidence="5">GTPase that associates with pre-60S ribosomal subunits in the nucleolus and is required for their nuclear export and maturation.</text>
</comment>
<dbReference type="CDD" id="cd01858">
    <property type="entry name" value="NGP_1"/>
    <property type="match status" value="1"/>
</dbReference>
<dbReference type="VEuPathDB" id="TriTrypDB:LPMP_050450"/>
<dbReference type="InterPro" id="IPR006073">
    <property type="entry name" value="GTP-bd"/>
</dbReference>
<feature type="compositionally biased region" description="Acidic residues" evidence="6">
    <location>
        <begin position="512"/>
        <end position="528"/>
    </location>
</feature>
<dbReference type="InterPro" id="IPR050755">
    <property type="entry name" value="TRAFAC_YlqF/YawG_RiboMat"/>
</dbReference>
<keyword evidence="3 5" id="KW-0342">GTP-binding</keyword>
<dbReference type="GO" id="GO:0005730">
    <property type="term" value="C:nucleolus"/>
    <property type="evidence" value="ECO:0007669"/>
    <property type="project" value="UniProtKB-SubCell"/>
</dbReference>
<keyword evidence="9" id="KW-1185">Reference proteome</keyword>
<dbReference type="Pfam" id="PF01926">
    <property type="entry name" value="MMR_HSR1"/>
    <property type="match status" value="1"/>
</dbReference>
<dbReference type="VEuPathDB" id="TriTrypDB:LPAL13_050009200"/>
<dbReference type="AlphaFoldDB" id="A0A088RHN2"/>
<dbReference type="PANTHER" id="PTHR11089:SF9">
    <property type="entry name" value="NUCLEOLAR GTP-BINDING PROTEIN 2"/>
    <property type="match status" value="1"/>
</dbReference>
<sequence length="643" mass="73319">MGKPGKKAGKGLLTPTNPNRRTDPNKTSLRDQRTIKRLKMYKSKIKRDEKGNIIKGSVLTASDRIEKQMARIAPDRRWFGNTRTIGQEALQKFREEMGAKYRDPYSVIIKQSKLPLSLLEEPKNTDGSIRKEMVWDKTFGDKANRKRVRLNAVDMSALATEANVKGDNYDCNKKEKDRDLMKGVHKDRNDKTRNGILMTKGQSNRIWCELYKVIDSSDVVLYVVDARDPMGTRSAFLEDFMRREKIYKHFVLVLNKCDLVPLWATARWLQILSKDYPTIAFHASVNHPFGKGNVISLLRQFARLHNVTHRGNKRTKTPISVGVIGYPNVGKSSLINTLRRKSVCKVAPIPGETKVWQYVALTRSIFLIDCPGVVYDRESNNDVQAVLKGVVRVERLGNADKTDVVDTVLKIVKHRDIVATYSVKEWRDVVDFLEKLAKLRGKLVAGGEPDVEAAARMVLYDWQRGRLPWFNAPPFESNKHYRDATEQPQAKQMKLIEHYSSFNVVDDTMNNGDEEQEDDEASVADSSEETVNNTTDDAPVDRDSRVENEENEEKAIKPSKANKTEKLSTKKGRTQRSVGIGHEEMATVATYLREQEEKQRKVKQQEKRRAAREEQEGVEAFVADAEHESDDALWAQFLAAAKE</sequence>
<proteinExistence type="inferred from homology"/>
<dbReference type="KEGG" id="lpan:LPMP_050450"/>
<comment type="subcellular location">
    <subcellularLocation>
        <location evidence="1 5">Nucleus</location>
        <location evidence="1 5">Nucleolus</location>
    </subcellularLocation>
</comment>
<dbReference type="GeneID" id="22572123"/>
<dbReference type="GO" id="GO:0016787">
    <property type="term" value="F:hydrolase activity"/>
    <property type="evidence" value="ECO:0007669"/>
    <property type="project" value="UniProtKB-KW"/>
</dbReference>
<dbReference type="PANTHER" id="PTHR11089">
    <property type="entry name" value="GTP-BINDING PROTEIN-RELATED"/>
    <property type="match status" value="1"/>
</dbReference>
<dbReference type="PRINTS" id="PR00326">
    <property type="entry name" value="GTP1OBG"/>
</dbReference>
<protein>
    <recommendedName>
        <fullName evidence="5">Nucleolar GTP-binding protein 2</fullName>
    </recommendedName>
</protein>
<evidence type="ECO:0000259" key="7">
    <source>
        <dbReference type="PROSITE" id="PS51721"/>
    </source>
</evidence>
<dbReference type="Gene3D" id="3.40.50.300">
    <property type="entry name" value="P-loop containing nucleotide triphosphate hydrolases"/>
    <property type="match status" value="1"/>
</dbReference>
<dbReference type="InterPro" id="IPR024929">
    <property type="entry name" value="GNL2_CP_dom"/>
</dbReference>
<evidence type="ECO:0000256" key="3">
    <source>
        <dbReference type="ARBA" id="ARBA00023134"/>
    </source>
</evidence>
<evidence type="ECO:0000256" key="2">
    <source>
        <dbReference type="ARBA" id="ARBA00022741"/>
    </source>
</evidence>
<accession>A0A088RHN2</accession>
<comment type="similarity">
    <text evidence="5">Belongs to the TRAFAC class YlqF/YawG GTPase family. NOG2 subfamily.</text>
</comment>
<dbReference type="FunFam" id="3.40.50.300:FF:000559">
    <property type="entry name" value="Nuclear/nucleolar GTPase 2"/>
    <property type="match status" value="1"/>
</dbReference>
<organism evidence="8 9">
    <name type="scientific">Leishmania panamensis</name>
    <dbReference type="NCBI Taxonomy" id="5679"/>
    <lineage>
        <taxon>Eukaryota</taxon>
        <taxon>Discoba</taxon>
        <taxon>Euglenozoa</taxon>
        <taxon>Kinetoplastea</taxon>
        <taxon>Metakinetoplastina</taxon>
        <taxon>Trypanosomatida</taxon>
        <taxon>Trypanosomatidae</taxon>
        <taxon>Leishmaniinae</taxon>
        <taxon>Leishmania</taxon>
        <taxon>Leishmania guyanensis species complex</taxon>
    </lineage>
</organism>